<dbReference type="CDD" id="cd00063">
    <property type="entry name" value="FN3"/>
    <property type="match status" value="7"/>
</dbReference>
<feature type="compositionally biased region" description="Polar residues" evidence="8">
    <location>
        <begin position="1627"/>
        <end position="1637"/>
    </location>
</feature>
<evidence type="ECO:0000256" key="9">
    <source>
        <dbReference type="SAM" id="SignalP"/>
    </source>
</evidence>
<feature type="domain" description="Fibronectin type-III" evidence="12">
    <location>
        <begin position="684"/>
        <end position="772"/>
    </location>
</feature>
<feature type="compositionally biased region" description="Basic and acidic residues" evidence="8">
    <location>
        <begin position="2562"/>
        <end position="2577"/>
    </location>
</feature>
<feature type="region of interest" description="Disordered" evidence="8">
    <location>
        <begin position="869"/>
        <end position="892"/>
    </location>
</feature>
<dbReference type="InterPro" id="IPR050149">
    <property type="entry name" value="Collagen_superfamily"/>
</dbReference>
<dbReference type="GO" id="GO:0004867">
    <property type="term" value="F:serine-type endopeptidase inhibitor activity"/>
    <property type="evidence" value="ECO:0007669"/>
    <property type="project" value="InterPro"/>
</dbReference>
<feature type="domain" description="BPTI/Kunitz inhibitor" evidence="11">
    <location>
        <begin position="2970"/>
        <end position="3020"/>
    </location>
</feature>
<evidence type="ECO:0000313" key="13">
    <source>
        <dbReference type="RefSeq" id="XP_042578567.1"/>
    </source>
</evidence>
<keyword evidence="6" id="KW-1015">Disulfide bond</keyword>
<evidence type="ECO:0000259" key="12">
    <source>
        <dbReference type="PROSITE" id="PS50853"/>
    </source>
</evidence>
<feature type="domain" description="Fibronectin type-III" evidence="12">
    <location>
        <begin position="510"/>
        <end position="602"/>
    </location>
</feature>
<evidence type="ECO:0000256" key="6">
    <source>
        <dbReference type="ARBA" id="ARBA00023157"/>
    </source>
</evidence>
<dbReference type="GeneID" id="109093753"/>
<feature type="compositionally biased region" description="Acidic residues" evidence="8">
    <location>
        <begin position="2296"/>
        <end position="2312"/>
    </location>
</feature>
<feature type="compositionally biased region" description="Low complexity" evidence="8">
    <location>
        <begin position="1217"/>
        <end position="1226"/>
    </location>
</feature>
<dbReference type="InterPro" id="IPR008160">
    <property type="entry name" value="Collagen"/>
</dbReference>
<evidence type="ECO:0000256" key="1">
    <source>
        <dbReference type="ARBA" id="ARBA00004498"/>
    </source>
</evidence>
<dbReference type="FunFam" id="3.40.50.410:FF:000001">
    <property type="entry name" value="Collagen, type XII, alpha 1"/>
    <property type="match status" value="1"/>
</dbReference>
<reference evidence="13" key="1">
    <citation type="submission" date="2025-08" db="UniProtKB">
        <authorList>
            <consortium name="RefSeq"/>
        </authorList>
    </citation>
    <scope>IDENTIFICATION</scope>
    <source>
        <tissue evidence="13">Muscle</tissue>
    </source>
</reference>
<organism evidence="13">
    <name type="scientific">Cyprinus carpio</name>
    <name type="common">Common carp</name>
    <dbReference type="NCBI Taxonomy" id="7962"/>
    <lineage>
        <taxon>Eukaryota</taxon>
        <taxon>Metazoa</taxon>
        <taxon>Chordata</taxon>
        <taxon>Craniata</taxon>
        <taxon>Vertebrata</taxon>
        <taxon>Euteleostomi</taxon>
        <taxon>Actinopterygii</taxon>
        <taxon>Neopterygii</taxon>
        <taxon>Teleostei</taxon>
        <taxon>Ostariophysi</taxon>
        <taxon>Cypriniformes</taxon>
        <taxon>Cyprinidae</taxon>
        <taxon>Cyprininae</taxon>
        <taxon>Cyprinus</taxon>
    </lineage>
</organism>
<feature type="region of interest" description="Disordered" evidence="8">
    <location>
        <begin position="2744"/>
        <end position="2857"/>
    </location>
</feature>
<dbReference type="CTD" id="559516"/>
<dbReference type="InterPro" id="IPR002223">
    <property type="entry name" value="Kunitz_BPTI"/>
</dbReference>
<feature type="compositionally biased region" description="Basic and acidic residues" evidence="8">
    <location>
        <begin position="1415"/>
        <end position="1425"/>
    </location>
</feature>
<dbReference type="KEGG" id="ccar:109093753"/>
<feature type="compositionally biased region" description="Low complexity" evidence="8">
    <location>
        <begin position="2491"/>
        <end position="2512"/>
    </location>
</feature>
<dbReference type="SMART" id="SM00060">
    <property type="entry name" value="FN3"/>
    <property type="match status" value="7"/>
</dbReference>
<evidence type="ECO:0000259" key="10">
    <source>
        <dbReference type="PROSITE" id="PS50234"/>
    </source>
</evidence>
<keyword evidence="2" id="KW-0964">Secreted</keyword>
<feature type="compositionally biased region" description="Low complexity" evidence="8">
    <location>
        <begin position="2399"/>
        <end position="2408"/>
    </location>
</feature>
<feature type="region of interest" description="Disordered" evidence="8">
    <location>
        <begin position="2167"/>
        <end position="2705"/>
    </location>
</feature>
<dbReference type="GO" id="GO:0031012">
    <property type="term" value="C:extracellular matrix"/>
    <property type="evidence" value="ECO:0007669"/>
    <property type="project" value="TreeGrafter"/>
</dbReference>
<feature type="compositionally biased region" description="Basic residues" evidence="8">
    <location>
        <begin position="2050"/>
        <end position="2062"/>
    </location>
</feature>
<feature type="compositionally biased region" description="Basic and acidic residues" evidence="8">
    <location>
        <begin position="1699"/>
        <end position="1713"/>
    </location>
</feature>
<comment type="subcellular location">
    <subcellularLocation>
        <location evidence="1">Secreted</location>
        <location evidence="1">Extracellular space</location>
        <location evidence="1">Extracellular matrix</location>
    </subcellularLocation>
</comment>
<dbReference type="PANTHER" id="PTHR24023">
    <property type="entry name" value="COLLAGEN ALPHA"/>
    <property type="match status" value="1"/>
</dbReference>
<evidence type="ECO:0000256" key="4">
    <source>
        <dbReference type="ARBA" id="ARBA00022737"/>
    </source>
</evidence>
<dbReference type="RefSeq" id="XP_042578567.1">
    <property type="nucleotide sequence ID" value="XM_042722633.1"/>
</dbReference>
<dbReference type="PROSITE" id="PS00280">
    <property type="entry name" value="BPTI_KUNITZ_1"/>
    <property type="match status" value="1"/>
</dbReference>
<dbReference type="PANTHER" id="PTHR24023:SF1082">
    <property type="entry name" value="COLLAGEN TRIPLE HELIX REPEAT"/>
    <property type="match status" value="1"/>
</dbReference>
<keyword evidence="9" id="KW-0732">Signal</keyword>
<feature type="compositionally biased region" description="Basic and acidic residues" evidence="8">
    <location>
        <begin position="1734"/>
        <end position="1761"/>
    </location>
</feature>
<dbReference type="Proteomes" id="UP001155660">
    <property type="component" value="Chromosome B4"/>
</dbReference>
<dbReference type="PROSITE" id="PS50234">
    <property type="entry name" value="VWFA"/>
    <property type="match status" value="2"/>
</dbReference>
<evidence type="ECO:0000256" key="2">
    <source>
        <dbReference type="ARBA" id="ARBA00022525"/>
    </source>
</evidence>
<feature type="compositionally biased region" description="Low complexity" evidence="8">
    <location>
        <begin position="1427"/>
        <end position="1443"/>
    </location>
</feature>
<gene>
    <name evidence="13" type="primary">col7a1l</name>
</gene>
<feature type="domain" description="Fibronectin type-III" evidence="12">
    <location>
        <begin position="773"/>
        <end position="861"/>
    </location>
</feature>
<dbReference type="FunFam" id="4.10.410.10:FF:000020">
    <property type="entry name" value="Collagen, type VI, alpha 3"/>
    <property type="match status" value="1"/>
</dbReference>
<evidence type="ECO:0000256" key="3">
    <source>
        <dbReference type="ARBA" id="ARBA00022530"/>
    </source>
</evidence>
<feature type="domain" description="Fibronectin type-III" evidence="12">
    <location>
        <begin position="235"/>
        <end position="330"/>
    </location>
</feature>
<keyword evidence="5 13" id="KW-0176">Collagen</keyword>
<feature type="compositionally biased region" description="Low complexity" evidence="8">
    <location>
        <begin position="1341"/>
        <end position="1362"/>
    </location>
</feature>
<protein>
    <submittedName>
        <fullName evidence="13">Collagen alpha-1(VII) chain</fullName>
    </submittedName>
</protein>
<keyword evidence="4" id="KW-0677">Repeat</keyword>
<feature type="compositionally biased region" description="Gly residues" evidence="8">
    <location>
        <begin position="2627"/>
        <end position="2636"/>
    </location>
</feature>
<evidence type="ECO:0000259" key="11">
    <source>
        <dbReference type="PROSITE" id="PS50279"/>
    </source>
</evidence>
<dbReference type="CDD" id="cd22627">
    <property type="entry name" value="Kunitz_collagen_alpha1_VII"/>
    <property type="match status" value="1"/>
</dbReference>
<feature type="compositionally biased region" description="Basic and acidic residues" evidence="8">
    <location>
        <begin position="2027"/>
        <end position="2049"/>
    </location>
</feature>
<feature type="compositionally biased region" description="Pro residues" evidence="8">
    <location>
        <begin position="1660"/>
        <end position="1674"/>
    </location>
</feature>
<feature type="compositionally biased region" description="Low complexity" evidence="8">
    <location>
        <begin position="2829"/>
        <end position="2838"/>
    </location>
</feature>
<feature type="compositionally biased region" description="Basic and acidic residues" evidence="8">
    <location>
        <begin position="2230"/>
        <end position="2252"/>
    </location>
</feature>
<dbReference type="Pfam" id="PF01391">
    <property type="entry name" value="Collagen"/>
    <property type="match status" value="10"/>
</dbReference>
<dbReference type="SMR" id="A0A9Q9W832"/>
<dbReference type="GO" id="GO:0005615">
    <property type="term" value="C:extracellular space"/>
    <property type="evidence" value="ECO:0007669"/>
    <property type="project" value="TreeGrafter"/>
</dbReference>
<sequence>MGYCGMWIFLLSLSLFYQSTTAEAEVCRTAMPADIVFLVDDSWSVGPTSFQQIKEFIADFIRAFQGSVVGQEGIRFGVTVYSDLPRMRIALTDYSTLVEVLRAVEEVPYEGGNSRTGLALEFLVESVFSPSIIRDNAPKIAVLITNGQSDDPVDGPAKAVTDSGISLFAVGVRNANQAEMRKIVTEPHEEHLLLSPDFSFLENLLPKLSRRICFTASEPPRPVKQKPPVVERIVGPKDLQVSELSYSSLQLTWSQATGDVTGYRLLITPVSPKGHLLPAQQRQIDLKGDISSTPVTGLSPKTEYSLTLYAIYPYPTHNITKQQHKTTVLPPVSNFRVIEEGLYSLRLGWTPPLGKVDKYKIYVPRTDRPGLIYDQLLSGDASSHVIDTLEEDKEYTVEIYAIYPEGLSETVSVTGKTLKLVPVDKLLVQNATTDTVQARWSSVRGATGYRLTWSSSEGHIENVNLGDNFNFYMVQGLHAGTEYTITINPIFVDIEGPVTAFKAKTLESSAVQTLRASAVSTSSAVTSWNAVPGATGYRLAWGPTAEFIGRDRPRQLALNGSTTEYVLKNLVHDTEYVLSLYVLFGSSVGPGITATFRTSPLGYVSNFKVTSYTSSSIDVEWSPIVGATEYKLTWSSALQHSISGLQPQTLYSVSIHALYSNTEGPENSLTFITTSLTDSELIETVREVKVVDIGANSFKLAWKKTPGVTGYKITWSPFHGGEKKSEVVSSSATSFAITDLPASSAYKIQVSAVARSKEGSPVMVTARTLDLPKVTGFSALNTTDNSTVLNWTSVTGASGYLLSWRHISEVDISSDLLSSGFTSYKIRDLLYGRTYIFSIRPLYGEVEGPVTTITKRILGAPRLIPVQNPTPAPVSANTKINGLPPLHTTTRNTRTPLVKAPSAHTTTQRLTVKPQITSGQTASALTRMTTVNDQTILSVKTPPPGPVCGRVKADIVFLVDESWSIGTNNFGKLKDFLFRIVTYFPSIGPKGTQIAVVHYSDQPRIEFNFNTHKDRNSVLRALREVRYGGGNTKTGRGISYVLREMFQESLGMRQEVPHVLVLLTDGRAQDDVEPPSRIAHALGVSVLAIGIAHADIEELRTIASPTTYKNIFFASDFDDLPTIEREFISSICSEALQLEFKQHDESAQLDTPTDDPEALSKPEGPCPLSCKGQKGEKGDGFGHGGLRLKQGPGHYDSFSLKVKGEKGERGLPGTDGIPGLPGRPGRTGPPGSPGQRGTTGIPGDMGPPGNTGPKGQRGERGEPGYVMGGMEVLPGRKGEPGSSGPPGAPGVPGVSGPPGLPGLPGSPGSPGISVKGEIGESGPKGPRGKPGLKGEKGEHGSNGLPGLPGPVGVDGLSGLPGQKGEKGEEGIGVQGVQGPLGPKGEKGNTGLQGPKGKAGIQGVQGITGPRGKKGLKGDQGDKGESGEIGPIGPPGVAGFPGAAGRKGDEGQRGQPGDPAKGILGPPGKKGARGDVGQVGPQGPQGIKGDQGDKGEKGSPGFGIPGQPGPKGESGERGNVGLSGKPGPKGSDGSKGEKGEVGFPGNPGSPGLRGKDGLPGLNGEMGLRGESGSPGEPGERGVKGPLGLPGRPGDPGGKGEPGKLGLPGPEGNKGEKGEPGRPGPPGDTQFTTSDNTILTRAIKGEPGEQGLPGLRGETGRPGPPGPEGKPGPPGNSLPGSSKGRDGVDGLPGRPGSKGEPGQKGDPGPKGEIGDPGRAGITGMPGLPGTPGKPGVDGKRGVVGKDGDQGPKGDEGTKGEKGEPGANGNVGQKGEPGSPGLPGPPIVLQDGMSIEDIKKAFPIPMGPPGAVGPPGMKGEKGDMGLKGEKGDAGPPGRAVEMKDIEGLFDSYGIKLSLLKALIDRLLQDGMEELLHEISTIRRVKGDRQEPDSNVITEYTSSVKYSHPQESLPDTDLIEEESDLEEGQMPEPSPCSIAIQLSLFFNVWCLVLYFKKPVVQKEVGPILSNISTIHKKANQSKTKDKLVDVEEKKLVETNFSDVTPLKFLQTNTSSERLGSGKVEVSMETVFHSHEDTGKKTSGEKKKGRDRGKGKGNKGRQKRQRKRLEGQDSMGEEVEEASYDDEEYEYDDELPTEEPFPSREEEELKYSATTAIYTQENEGETTSPITQSPGEITLMVHTTTASPLLSSKVTEQKLRETTLISVLNTTQTGEEVSLSHNSGLEEARSKVKRSAPSSEYMAYMPGTPGGQNRYKQGSKRSTSGAQGKKKLNKKKQENKDLETVTEMYREREGEELGEREDEVYLENKERNIEEEKTTEAQWDMEEEDGVTETKEYSSGDGDEETGSEEIKEEFELERERERQEMERERMELEQERKEELERERELERETEMEQEEKEERERQLQRQRMEWERQREKMERERKGETDQEEDMGPRISHCDYLKGPPGENGKPGPKGEIGEKGQKGEPGTGHRGPIGQAGPPGQKGEPGEPGPPGAQGIQGIRGNPGIPGSPGHRGQPGDPGEPGRKGDRGRRGKNGSPGTPGAIGPPGQQGPPGTSGVKGEKGDSIPGEPGDRGIPGLPGRRGGKGTVGANGPPGLLGPKGLTGMKGEKGDKGVPGHRGDKGSPLSMPGPRGYKGLKGEPGERGLPGFDGDKGEKGEDGPPGAKGLKGEAGTKGGMGPFGARGPVGQKGDPGEPGTNGEKGHNGEHGLDGEKGDKGDMGLQGRKGDQGETGEPGLPGDAGIKGEKGFRGFPGRIGSPGLDGEQVFLIQFHFTLKTGLNKPLRTFPLTVKHKGDSGDPGSGQKGDSGLNGLDGAPGQKGEKGATGFPGFTGFKGSPGASGTNGALGRPGPVGPKGDVGPKGEKGRRGRGKACQRGPPGIPGLRGLDGEVGTSGMKGEKGEPGLSVEEVKDLVTKEVVVKCGKEIHLMVNTNDPDDGSILREEGRTDSASPFLLTHPKVWDEESEDETTTVHPAVSESEPTLAYGNVTRANTEGDGEQREKRSVLKLHSDLAADLCLEPMSEGHCTEYILLWYYYAVSGECRPFVYGGCGGNRNRFSSKQDCESQCILERRGKEPIRIQTSGSNINDQR</sequence>
<feature type="compositionally biased region" description="Low complexity" evidence="8">
    <location>
        <begin position="1519"/>
        <end position="1530"/>
    </location>
</feature>
<dbReference type="GO" id="GO:0005581">
    <property type="term" value="C:collagen trimer"/>
    <property type="evidence" value="ECO:0007669"/>
    <property type="project" value="UniProtKB-KW"/>
</dbReference>
<feature type="compositionally biased region" description="Low complexity" evidence="8">
    <location>
        <begin position="2544"/>
        <end position="2561"/>
    </location>
</feature>
<accession>A0A9Q9W832</accession>
<dbReference type="Pfam" id="PF00092">
    <property type="entry name" value="VWA"/>
    <property type="match status" value="2"/>
</dbReference>
<keyword evidence="3" id="KW-0272">Extracellular matrix</keyword>
<feature type="chain" id="PRO_5040151370" evidence="9">
    <location>
        <begin position="23"/>
        <end position="3043"/>
    </location>
</feature>
<feature type="compositionally biased region" description="Low complexity" evidence="8">
    <location>
        <begin position="1475"/>
        <end position="1484"/>
    </location>
</feature>
<evidence type="ECO:0000256" key="7">
    <source>
        <dbReference type="ARBA" id="ARBA00023180"/>
    </source>
</evidence>
<feature type="compositionally biased region" description="Polar residues" evidence="8">
    <location>
        <begin position="2209"/>
        <end position="2221"/>
    </location>
</feature>
<dbReference type="InterPro" id="IPR003961">
    <property type="entry name" value="FN3_dom"/>
</dbReference>
<feature type="compositionally biased region" description="Polar residues" evidence="8">
    <location>
        <begin position="2167"/>
        <end position="2178"/>
    </location>
</feature>
<feature type="compositionally biased region" description="Basic and acidic residues" evidence="8">
    <location>
        <begin position="2605"/>
        <end position="2614"/>
    </location>
</feature>
<feature type="domain" description="Fibronectin type-III" evidence="12">
    <location>
        <begin position="331"/>
        <end position="424"/>
    </location>
</feature>
<feature type="compositionally biased region" description="Basic and acidic residues" evidence="8">
    <location>
        <begin position="2655"/>
        <end position="2683"/>
    </location>
</feature>
<feature type="compositionally biased region" description="Acidic residues" evidence="8">
    <location>
        <begin position="2070"/>
        <end position="2092"/>
    </location>
</feature>
<dbReference type="PROSITE" id="PS50853">
    <property type="entry name" value="FN3"/>
    <property type="match status" value="5"/>
</dbReference>
<feature type="compositionally biased region" description="Basic and acidic residues" evidence="8">
    <location>
        <begin position="2313"/>
        <end position="2382"/>
    </location>
</feature>
<keyword evidence="7" id="KW-0325">Glycoprotein</keyword>
<dbReference type="SMART" id="SM00131">
    <property type="entry name" value="KU"/>
    <property type="match status" value="1"/>
</dbReference>
<name>A0A9Q9W832_CYPCA</name>
<dbReference type="InterPro" id="IPR020901">
    <property type="entry name" value="Prtase_inh_Kunz-CS"/>
</dbReference>
<proteinExistence type="predicted"/>
<dbReference type="OrthoDB" id="10256829at2759"/>
<dbReference type="Pfam" id="PF00014">
    <property type="entry name" value="Kunitz_BPTI"/>
    <property type="match status" value="1"/>
</dbReference>
<evidence type="ECO:0000256" key="8">
    <source>
        <dbReference type="SAM" id="MobiDB-lite"/>
    </source>
</evidence>
<dbReference type="PROSITE" id="PS50279">
    <property type="entry name" value="BPTI_KUNITZ_2"/>
    <property type="match status" value="1"/>
</dbReference>
<feature type="region of interest" description="Disordered" evidence="8">
    <location>
        <begin position="1144"/>
        <end position="1787"/>
    </location>
</feature>
<evidence type="ECO:0000256" key="5">
    <source>
        <dbReference type="ARBA" id="ARBA00023119"/>
    </source>
</evidence>
<dbReference type="Pfam" id="PF00041">
    <property type="entry name" value="fn3"/>
    <property type="match status" value="4"/>
</dbReference>
<feature type="domain" description="VWFA" evidence="10">
    <location>
        <begin position="954"/>
        <end position="1131"/>
    </location>
</feature>
<feature type="compositionally biased region" description="Basic and acidic residues" evidence="8">
    <location>
        <begin position="2261"/>
        <end position="2274"/>
    </location>
</feature>
<feature type="region of interest" description="Disordered" evidence="8">
    <location>
        <begin position="2025"/>
        <end position="2104"/>
    </location>
</feature>
<dbReference type="InterPro" id="IPR002035">
    <property type="entry name" value="VWF_A"/>
</dbReference>
<feature type="domain" description="VWFA" evidence="10">
    <location>
        <begin position="34"/>
        <end position="208"/>
    </location>
</feature>
<feature type="signal peptide" evidence="9">
    <location>
        <begin position="1"/>
        <end position="22"/>
    </location>
</feature>
<dbReference type="SMART" id="SM00327">
    <property type="entry name" value="VWA"/>
    <property type="match status" value="2"/>
</dbReference>